<gene>
    <name evidence="2" type="ORF">M413DRAFT_411491</name>
</gene>
<dbReference type="HOGENOM" id="CLU_1555441_0_0_1"/>
<organism evidence="2 3">
    <name type="scientific">Hebeloma cylindrosporum</name>
    <dbReference type="NCBI Taxonomy" id="76867"/>
    <lineage>
        <taxon>Eukaryota</taxon>
        <taxon>Fungi</taxon>
        <taxon>Dikarya</taxon>
        <taxon>Basidiomycota</taxon>
        <taxon>Agaricomycotina</taxon>
        <taxon>Agaricomycetes</taxon>
        <taxon>Agaricomycetidae</taxon>
        <taxon>Agaricales</taxon>
        <taxon>Agaricineae</taxon>
        <taxon>Hymenogastraceae</taxon>
        <taxon>Hebeloma</taxon>
    </lineage>
</organism>
<evidence type="ECO:0000313" key="2">
    <source>
        <dbReference type="EMBL" id="KIM41597.1"/>
    </source>
</evidence>
<name>A0A0C2YKR9_HEBCY</name>
<accession>A0A0C2YKR9</accession>
<feature type="transmembrane region" description="Helical" evidence="1">
    <location>
        <begin position="79"/>
        <end position="103"/>
    </location>
</feature>
<sequence length="172" mass="19246">MSSFTIVHCKNTWQLLLIVEVERVVVEWVYGVAYCHLESSGIHVSRRKRNRRRDVPGAFVGMSGLMNLVSKTADKSRGVLGLTIAFYISVGASFIVGVIYTIILNWQGGENARKAAKTGCAVTFGLFIVLSAFYSDWCLGLMLNNIAGTPTSDNWIFYWAYFVAKRTTMLSW</sequence>
<keyword evidence="3" id="KW-1185">Reference proteome</keyword>
<reference evidence="2 3" key="1">
    <citation type="submission" date="2014-04" db="EMBL/GenBank/DDBJ databases">
        <authorList>
            <consortium name="DOE Joint Genome Institute"/>
            <person name="Kuo A."/>
            <person name="Gay G."/>
            <person name="Dore J."/>
            <person name="Kohler A."/>
            <person name="Nagy L.G."/>
            <person name="Floudas D."/>
            <person name="Copeland A."/>
            <person name="Barry K.W."/>
            <person name="Cichocki N."/>
            <person name="Veneault-Fourrey C."/>
            <person name="LaButti K."/>
            <person name="Lindquist E.A."/>
            <person name="Lipzen A."/>
            <person name="Lundell T."/>
            <person name="Morin E."/>
            <person name="Murat C."/>
            <person name="Sun H."/>
            <person name="Tunlid A."/>
            <person name="Henrissat B."/>
            <person name="Grigoriev I.V."/>
            <person name="Hibbett D.S."/>
            <person name="Martin F."/>
            <person name="Nordberg H.P."/>
            <person name="Cantor M.N."/>
            <person name="Hua S.X."/>
        </authorList>
    </citation>
    <scope>NUCLEOTIDE SEQUENCE [LARGE SCALE GENOMIC DNA]</scope>
    <source>
        <strain evidence="3">h7</strain>
    </source>
</reference>
<reference evidence="3" key="2">
    <citation type="submission" date="2015-01" db="EMBL/GenBank/DDBJ databases">
        <title>Evolutionary Origins and Diversification of the Mycorrhizal Mutualists.</title>
        <authorList>
            <consortium name="DOE Joint Genome Institute"/>
            <consortium name="Mycorrhizal Genomics Consortium"/>
            <person name="Kohler A."/>
            <person name="Kuo A."/>
            <person name="Nagy L.G."/>
            <person name="Floudas D."/>
            <person name="Copeland A."/>
            <person name="Barry K.W."/>
            <person name="Cichocki N."/>
            <person name="Veneault-Fourrey C."/>
            <person name="LaButti K."/>
            <person name="Lindquist E.A."/>
            <person name="Lipzen A."/>
            <person name="Lundell T."/>
            <person name="Morin E."/>
            <person name="Murat C."/>
            <person name="Riley R."/>
            <person name="Ohm R."/>
            <person name="Sun H."/>
            <person name="Tunlid A."/>
            <person name="Henrissat B."/>
            <person name="Grigoriev I.V."/>
            <person name="Hibbett D.S."/>
            <person name="Martin F."/>
        </authorList>
    </citation>
    <scope>NUCLEOTIDE SEQUENCE [LARGE SCALE GENOMIC DNA]</scope>
    <source>
        <strain evidence="3">h7</strain>
    </source>
</reference>
<dbReference type="Proteomes" id="UP000053424">
    <property type="component" value="Unassembled WGS sequence"/>
</dbReference>
<evidence type="ECO:0000256" key="1">
    <source>
        <dbReference type="SAM" id="Phobius"/>
    </source>
</evidence>
<keyword evidence="1" id="KW-1133">Transmembrane helix</keyword>
<proteinExistence type="predicted"/>
<keyword evidence="1" id="KW-0472">Membrane</keyword>
<dbReference type="OrthoDB" id="2947347at2759"/>
<protein>
    <submittedName>
        <fullName evidence="2">Uncharacterized protein</fullName>
    </submittedName>
</protein>
<keyword evidence="1" id="KW-0812">Transmembrane</keyword>
<dbReference type="EMBL" id="KN831780">
    <property type="protein sequence ID" value="KIM41597.1"/>
    <property type="molecule type" value="Genomic_DNA"/>
</dbReference>
<dbReference type="AlphaFoldDB" id="A0A0C2YKR9"/>
<feature type="transmembrane region" description="Helical" evidence="1">
    <location>
        <begin position="115"/>
        <end position="134"/>
    </location>
</feature>
<evidence type="ECO:0000313" key="3">
    <source>
        <dbReference type="Proteomes" id="UP000053424"/>
    </source>
</evidence>
<feature type="transmembrane region" description="Helical" evidence="1">
    <location>
        <begin position="55"/>
        <end position="73"/>
    </location>
</feature>